<dbReference type="NCBIfam" id="TIGR02215">
    <property type="entry name" value="phage_chp_gp8"/>
    <property type="match status" value="1"/>
</dbReference>
<dbReference type="Proteomes" id="UP000680348">
    <property type="component" value="Unassembled WGS sequence"/>
</dbReference>
<proteinExistence type="predicted"/>
<dbReference type="EMBL" id="JAGWCR010000010">
    <property type="protein sequence ID" value="MBS3650801.1"/>
    <property type="molecule type" value="Genomic_DNA"/>
</dbReference>
<protein>
    <submittedName>
        <fullName evidence="1">Head-tail connector protein</fullName>
    </submittedName>
</protein>
<sequence length="189" mass="21000">MTLLRTVEPAVEPVTVSEAKAFLRMSGTAEDELLAGLIKAAREDVERATGLALIEQDWRLAIDCIPTNKVVLLMRHPVREVVSVTAYGSEGEASLVTPGSYQVDLISRPARLLFVNRPPATRAMNGLEVDFRAGFGESGVDVPDLLRRAILVLVAHWHEFRASYGPDEQPVSYPPQYERMIAGYRDRRL</sequence>
<dbReference type="NCBIfam" id="TIGR01560">
    <property type="entry name" value="put_DNA_pack"/>
    <property type="match status" value="1"/>
</dbReference>
<organism evidence="1 2">
    <name type="scientific">Pseudaminobacter soli</name>
    <name type="common">ex Zhang et al. 2022</name>
    <dbReference type="NCBI Taxonomy" id="2831468"/>
    <lineage>
        <taxon>Bacteria</taxon>
        <taxon>Pseudomonadati</taxon>
        <taxon>Pseudomonadota</taxon>
        <taxon>Alphaproteobacteria</taxon>
        <taxon>Hyphomicrobiales</taxon>
        <taxon>Phyllobacteriaceae</taxon>
        <taxon>Pseudaminobacter</taxon>
    </lineage>
</organism>
<evidence type="ECO:0000313" key="2">
    <source>
        <dbReference type="Proteomes" id="UP000680348"/>
    </source>
</evidence>
<gene>
    <name evidence="1" type="ORF">KEU06_19500</name>
</gene>
<name>A0A942E4G0_9HYPH</name>
<keyword evidence="2" id="KW-1185">Reference proteome</keyword>
<comment type="caution">
    <text evidence="1">The sequence shown here is derived from an EMBL/GenBank/DDBJ whole genome shotgun (WGS) entry which is preliminary data.</text>
</comment>
<dbReference type="InterPro" id="IPR011738">
    <property type="entry name" value="Phage_CHP"/>
</dbReference>
<accession>A0A942E4G0</accession>
<dbReference type="AlphaFoldDB" id="A0A942E4G0"/>
<dbReference type="InterPro" id="IPR006450">
    <property type="entry name" value="Phage_HK97_gp6-like"/>
</dbReference>
<dbReference type="InterPro" id="IPR021146">
    <property type="entry name" value="Phage_gp6-like_head-tail"/>
</dbReference>
<evidence type="ECO:0000313" key="1">
    <source>
        <dbReference type="EMBL" id="MBS3650801.1"/>
    </source>
</evidence>
<reference evidence="1" key="1">
    <citation type="submission" date="2021-04" db="EMBL/GenBank/DDBJ databases">
        <title>Pseudaminobacter soli sp. nov., isolated from paddy soil contaminated by heavy metals.</title>
        <authorList>
            <person name="Zhang K."/>
        </authorList>
    </citation>
    <scope>NUCLEOTIDE SEQUENCE</scope>
    <source>
        <strain evidence="1">19-2017</strain>
    </source>
</reference>
<dbReference type="Gene3D" id="1.10.3230.30">
    <property type="entry name" value="Phage gp6-like head-tail connector protein"/>
    <property type="match status" value="1"/>
</dbReference>
<dbReference type="Pfam" id="PF05135">
    <property type="entry name" value="Phage_connect_1"/>
    <property type="match status" value="1"/>
</dbReference>
<dbReference type="CDD" id="cd08054">
    <property type="entry name" value="gp6"/>
    <property type="match status" value="1"/>
</dbReference>